<feature type="domain" description="ABC transmembrane type-1" evidence="8">
    <location>
        <begin position="67"/>
        <end position="271"/>
    </location>
</feature>
<dbReference type="InterPro" id="IPR000515">
    <property type="entry name" value="MetI-like"/>
</dbReference>
<dbReference type="EMBL" id="MVBK01000095">
    <property type="protein sequence ID" value="OOG22742.1"/>
    <property type="molecule type" value="Genomic_DNA"/>
</dbReference>
<evidence type="ECO:0000256" key="4">
    <source>
        <dbReference type="ARBA" id="ARBA00022692"/>
    </source>
</evidence>
<evidence type="ECO:0000256" key="2">
    <source>
        <dbReference type="ARBA" id="ARBA00022448"/>
    </source>
</evidence>
<dbReference type="GO" id="GO:0055085">
    <property type="term" value="P:transmembrane transport"/>
    <property type="evidence" value="ECO:0007669"/>
    <property type="project" value="InterPro"/>
</dbReference>
<feature type="transmembrane region" description="Helical" evidence="7">
    <location>
        <begin position="102"/>
        <end position="122"/>
    </location>
</feature>
<feature type="transmembrane region" description="Helical" evidence="7">
    <location>
        <begin position="230"/>
        <end position="247"/>
    </location>
</feature>
<keyword evidence="6 7" id="KW-0472">Membrane</keyword>
<comment type="subcellular location">
    <subcellularLocation>
        <location evidence="1 7">Cell membrane</location>
        <topology evidence="1 7">Multi-pass membrane protein</topology>
    </subcellularLocation>
</comment>
<dbReference type="Gene3D" id="1.10.3720.10">
    <property type="entry name" value="MetI-like"/>
    <property type="match status" value="2"/>
</dbReference>
<feature type="transmembrane region" description="Helical" evidence="7">
    <location>
        <begin position="303"/>
        <end position="323"/>
    </location>
</feature>
<evidence type="ECO:0000313" key="9">
    <source>
        <dbReference type="EMBL" id="OOG22742.1"/>
    </source>
</evidence>
<protein>
    <submittedName>
        <fullName evidence="9">Iron ABC transporter permease</fullName>
    </submittedName>
</protein>
<evidence type="ECO:0000256" key="3">
    <source>
        <dbReference type="ARBA" id="ARBA00022475"/>
    </source>
</evidence>
<dbReference type="OrthoDB" id="9790211at2"/>
<keyword evidence="10" id="KW-1185">Reference proteome</keyword>
<reference evidence="9 10" key="1">
    <citation type="submission" date="2017-02" db="EMBL/GenBank/DDBJ databases">
        <title>Genomic diversity within the haloalkaliphilic genus Thioalkalivibrio.</title>
        <authorList>
            <person name="Ahn A.-C."/>
            <person name="Meier-Kolthoff J."/>
            <person name="Overmars L."/>
            <person name="Richter M."/>
            <person name="Woyke T."/>
            <person name="Sorokin D.Y."/>
            <person name="Muyzer G."/>
        </authorList>
    </citation>
    <scope>NUCLEOTIDE SEQUENCE [LARGE SCALE GENOMIC DNA]</scope>
    <source>
        <strain evidence="9 10">ALJD</strain>
    </source>
</reference>
<feature type="transmembrane region" description="Helical" evidence="7">
    <location>
        <begin position="68"/>
        <end position="90"/>
    </location>
</feature>
<keyword evidence="2 7" id="KW-0813">Transport</keyword>
<keyword evidence="4 7" id="KW-0812">Transmembrane</keyword>
<name>A0A1V3ND00_9GAMM</name>
<evidence type="ECO:0000256" key="6">
    <source>
        <dbReference type="ARBA" id="ARBA00023136"/>
    </source>
</evidence>
<feature type="transmembrane region" description="Helical" evidence="7">
    <location>
        <begin position="486"/>
        <end position="509"/>
    </location>
</feature>
<dbReference type="RefSeq" id="WP_077279810.1">
    <property type="nucleotide sequence ID" value="NZ_MVBK01000095.1"/>
</dbReference>
<evidence type="ECO:0000313" key="10">
    <source>
        <dbReference type="Proteomes" id="UP000189462"/>
    </source>
</evidence>
<dbReference type="STRING" id="108003.B1C78_14145"/>
<feature type="transmembrane region" description="Helical" evidence="7">
    <location>
        <begin position="379"/>
        <end position="406"/>
    </location>
</feature>
<dbReference type="PANTHER" id="PTHR30183">
    <property type="entry name" value="MOLYBDENUM TRANSPORT SYSTEM PERMEASE PROTEIN MODB"/>
    <property type="match status" value="1"/>
</dbReference>
<comment type="caution">
    <text evidence="9">The sequence shown here is derived from an EMBL/GenBank/DDBJ whole genome shotgun (WGS) entry which is preliminary data.</text>
</comment>
<accession>A0A1V3ND00</accession>
<evidence type="ECO:0000259" key="8">
    <source>
        <dbReference type="PROSITE" id="PS50928"/>
    </source>
</evidence>
<comment type="similarity">
    <text evidence="7">Belongs to the binding-protein-dependent transport system permease family.</text>
</comment>
<evidence type="ECO:0000256" key="1">
    <source>
        <dbReference type="ARBA" id="ARBA00004651"/>
    </source>
</evidence>
<dbReference type="Proteomes" id="UP000189462">
    <property type="component" value="Unassembled WGS sequence"/>
</dbReference>
<evidence type="ECO:0000256" key="7">
    <source>
        <dbReference type="RuleBase" id="RU363032"/>
    </source>
</evidence>
<proteinExistence type="inferred from homology"/>
<feature type="transmembrane region" description="Helical" evidence="7">
    <location>
        <begin position="343"/>
        <end position="367"/>
    </location>
</feature>
<dbReference type="GO" id="GO:0005886">
    <property type="term" value="C:plasma membrane"/>
    <property type="evidence" value="ECO:0007669"/>
    <property type="project" value="UniProtKB-SubCell"/>
</dbReference>
<feature type="transmembrane region" description="Helical" evidence="7">
    <location>
        <begin position="529"/>
        <end position="550"/>
    </location>
</feature>
<dbReference type="Pfam" id="PF00528">
    <property type="entry name" value="BPD_transp_1"/>
    <property type="match status" value="1"/>
</dbReference>
<organism evidence="9 10">
    <name type="scientific">Thioalkalivibrio denitrificans</name>
    <dbReference type="NCBI Taxonomy" id="108003"/>
    <lineage>
        <taxon>Bacteria</taxon>
        <taxon>Pseudomonadati</taxon>
        <taxon>Pseudomonadota</taxon>
        <taxon>Gammaproteobacteria</taxon>
        <taxon>Chromatiales</taxon>
        <taxon>Ectothiorhodospiraceae</taxon>
        <taxon>Thioalkalivibrio</taxon>
    </lineage>
</organism>
<dbReference type="CDD" id="cd06261">
    <property type="entry name" value="TM_PBP2"/>
    <property type="match status" value="2"/>
</dbReference>
<dbReference type="SUPFAM" id="SSF161098">
    <property type="entry name" value="MetI-like"/>
    <property type="match status" value="2"/>
</dbReference>
<feature type="transmembrane region" description="Helical" evidence="7">
    <location>
        <begin position="154"/>
        <end position="172"/>
    </location>
</feature>
<sequence>MPGPPPDEPVSPVRTRQRSRRTDPWTLLTLLIALVLALPVLTVFAHVFMPATEVWEHLRQTVLADYVLNSLILMMGVGVGVLLLGVPTAWLVSLCDFPGRRVFEWALLLPLAVPAYIIAYTYTGLLDFAGPVQTQIRAWTGWGWGDYWFPQIRSLPGAVVMLSLVLYPYVYLLSRAAFLEQSVCVLEVSRTLGVGPWGGFRHVALPLARPAVVTGLTLALMETLADYGTVEYFGIPTFTTGIFRTWFGLGDPAAAAQLAGLMMTFVLVLIVLERYSRRRARFHHTSTRYSRLPRYRLSGWRKAGAILICAFPVALGFIVPALQLGQWALRTTDVWMRPEFLTLVWNSVSLAGIAAVLAVALALIMAYGKRLRPNLAVNLAVRVAGMGYAIPGTVIAVGVMLPFAWIDNTIDSFMRAQFGVSTGLILSGTLVAVIFAYCVRFLAVSLNTVEAALTKIKPSMDDAARSLGMGPLAVLRNIHMPIMRGSVLTALLLVFVDVLKELPATLILRPFNFNTLAVRAFELASDERLADSASAALAIVLAGIIPVILLSRTIGRSRPGHDTPA</sequence>
<keyword evidence="3" id="KW-1003">Cell membrane</keyword>
<feature type="domain" description="ABC transmembrane type-1" evidence="8">
    <location>
        <begin position="344"/>
        <end position="550"/>
    </location>
</feature>
<keyword evidence="5 7" id="KW-1133">Transmembrane helix</keyword>
<feature type="transmembrane region" description="Helical" evidence="7">
    <location>
        <begin position="253"/>
        <end position="272"/>
    </location>
</feature>
<dbReference type="PANTHER" id="PTHR30183:SF2">
    <property type="entry name" value="IRON UTILIZATION PROTEIN"/>
    <property type="match status" value="1"/>
</dbReference>
<dbReference type="FunFam" id="1.10.3720.10:FF:000088">
    <property type="entry name" value="Iron(III) ABC transporter, permease protein"/>
    <property type="match status" value="1"/>
</dbReference>
<dbReference type="PROSITE" id="PS50928">
    <property type="entry name" value="ABC_TM1"/>
    <property type="match status" value="2"/>
</dbReference>
<gene>
    <name evidence="9" type="ORF">B1C78_14145</name>
</gene>
<dbReference type="AlphaFoldDB" id="A0A1V3ND00"/>
<dbReference type="InterPro" id="IPR035906">
    <property type="entry name" value="MetI-like_sf"/>
</dbReference>
<feature type="transmembrane region" description="Helical" evidence="7">
    <location>
        <begin position="25"/>
        <end position="48"/>
    </location>
</feature>
<evidence type="ECO:0000256" key="5">
    <source>
        <dbReference type="ARBA" id="ARBA00022989"/>
    </source>
</evidence>
<feature type="transmembrane region" description="Helical" evidence="7">
    <location>
        <begin position="418"/>
        <end position="439"/>
    </location>
</feature>